<reference evidence="1" key="2">
    <citation type="submission" date="2019-01" db="UniProtKB">
        <authorList>
            <consortium name="EnsemblPlants"/>
        </authorList>
    </citation>
    <scope>IDENTIFICATION</scope>
    <source>
        <strain evidence="1">cv. Heinz 1706</strain>
    </source>
</reference>
<proteinExistence type="predicted"/>
<dbReference type="PaxDb" id="4081-Solyc02g078770.1.1"/>
<dbReference type="AlphaFoldDB" id="A0A3Q7FR54"/>
<dbReference type="InParanoid" id="A0A3Q7FR54"/>
<dbReference type="Gramene" id="Solyc02g078770.1.1">
    <property type="protein sequence ID" value="Solyc02g078770.1.1.1"/>
    <property type="gene ID" value="Solyc02g078770.1"/>
</dbReference>
<evidence type="ECO:0000313" key="1">
    <source>
        <dbReference type="EnsemblPlants" id="Solyc02g078770.1.1.1"/>
    </source>
</evidence>
<protein>
    <submittedName>
        <fullName evidence="1">Uncharacterized protein</fullName>
    </submittedName>
</protein>
<organism evidence="1">
    <name type="scientific">Solanum lycopersicum</name>
    <name type="common">Tomato</name>
    <name type="synonym">Lycopersicon esculentum</name>
    <dbReference type="NCBI Taxonomy" id="4081"/>
    <lineage>
        <taxon>Eukaryota</taxon>
        <taxon>Viridiplantae</taxon>
        <taxon>Streptophyta</taxon>
        <taxon>Embryophyta</taxon>
        <taxon>Tracheophyta</taxon>
        <taxon>Spermatophyta</taxon>
        <taxon>Magnoliopsida</taxon>
        <taxon>eudicotyledons</taxon>
        <taxon>Gunneridae</taxon>
        <taxon>Pentapetalae</taxon>
        <taxon>asterids</taxon>
        <taxon>lamiids</taxon>
        <taxon>Solanales</taxon>
        <taxon>Solanaceae</taxon>
        <taxon>Solanoideae</taxon>
        <taxon>Solaneae</taxon>
        <taxon>Solanum</taxon>
        <taxon>Solanum subgen. Lycopersicon</taxon>
    </lineage>
</organism>
<accession>A0A3Q7FR54</accession>
<keyword evidence="2" id="KW-1185">Reference proteome</keyword>
<evidence type="ECO:0000313" key="2">
    <source>
        <dbReference type="Proteomes" id="UP000004994"/>
    </source>
</evidence>
<sequence length="51" mass="5893">MPQYEIYNILRMPVSVPRILSDLTKVILTSVSLNNIFSKDACVCLWFSYPL</sequence>
<reference evidence="1" key="1">
    <citation type="journal article" date="2012" name="Nature">
        <title>The tomato genome sequence provides insights into fleshy fruit evolution.</title>
        <authorList>
            <consortium name="Tomato Genome Consortium"/>
        </authorList>
    </citation>
    <scope>NUCLEOTIDE SEQUENCE [LARGE SCALE GENOMIC DNA]</scope>
    <source>
        <strain evidence="1">cv. Heinz 1706</strain>
    </source>
</reference>
<name>A0A3Q7FR54_SOLLC</name>
<dbReference type="EnsemblPlants" id="Solyc02g078770.1.1">
    <property type="protein sequence ID" value="Solyc02g078770.1.1.1"/>
    <property type="gene ID" value="Solyc02g078770.1"/>
</dbReference>
<dbReference type="Proteomes" id="UP000004994">
    <property type="component" value="Chromosome 2"/>
</dbReference>